<dbReference type="OrthoDB" id="411646at2759"/>
<dbReference type="PROSITE" id="PS51205">
    <property type="entry name" value="VPS9"/>
    <property type="match status" value="1"/>
</dbReference>
<dbReference type="GO" id="GO:0005769">
    <property type="term" value="C:early endosome"/>
    <property type="evidence" value="ECO:0007669"/>
    <property type="project" value="TreeGrafter"/>
</dbReference>
<evidence type="ECO:0000256" key="2">
    <source>
        <dbReference type="SAM" id="MobiDB-lite"/>
    </source>
</evidence>
<feature type="region of interest" description="Disordered" evidence="2">
    <location>
        <begin position="112"/>
        <end position="147"/>
    </location>
</feature>
<dbReference type="GO" id="GO:0045022">
    <property type="term" value="P:early endosome to late endosome transport"/>
    <property type="evidence" value="ECO:0007669"/>
    <property type="project" value="TreeGrafter"/>
</dbReference>
<comment type="similarity">
    <text evidence="1">Belongs to the UPF0507 family.</text>
</comment>
<feature type="compositionally biased region" description="Polar residues" evidence="2">
    <location>
        <begin position="1028"/>
        <end position="1055"/>
    </location>
</feature>
<feature type="region of interest" description="Disordered" evidence="2">
    <location>
        <begin position="757"/>
        <end position="819"/>
    </location>
</feature>
<feature type="domain" description="VPS9" evidence="3">
    <location>
        <begin position="552"/>
        <end position="720"/>
    </location>
</feature>
<evidence type="ECO:0000313" key="6">
    <source>
        <dbReference type="Proteomes" id="UP000179920"/>
    </source>
</evidence>
<evidence type="ECO:0000256" key="1">
    <source>
        <dbReference type="ARBA" id="ARBA00007428"/>
    </source>
</evidence>
<accession>A0A1K0GAF6</accession>
<protein>
    <recommendedName>
        <fullName evidence="3">VPS9 domain-containing protein</fullName>
    </recommendedName>
</protein>
<evidence type="ECO:0000313" key="4">
    <source>
        <dbReference type="EMBL" id="SAM84886.1"/>
    </source>
</evidence>
<dbReference type="SUPFAM" id="SSF109993">
    <property type="entry name" value="VPS9 domain"/>
    <property type="match status" value="1"/>
</dbReference>
<feature type="compositionally biased region" description="Polar residues" evidence="2">
    <location>
        <begin position="302"/>
        <end position="322"/>
    </location>
</feature>
<feature type="compositionally biased region" description="Polar residues" evidence="2">
    <location>
        <begin position="782"/>
        <end position="799"/>
    </location>
</feature>
<dbReference type="Proteomes" id="UP000179920">
    <property type="component" value="Chromosome XV"/>
</dbReference>
<feature type="region of interest" description="Disordered" evidence="2">
    <location>
        <begin position="297"/>
        <end position="322"/>
    </location>
</feature>
<dbReference type="GO" id="GO:0000149">
    <property type="term" value="F:SNARE binding"/>
    <property type="evidence" value="ECO:0007669"/>
    <property type="project" value="TreeGrafter"/>
</dbReference>
<evidence type="ECO:0000313" key="7">
    <source>
        <dbReference type="Proteomes" id="UP000658997"/>
    </source>
</evidence>
<dbReference type="Pfam" id="PF02204">
    <property type="entry name" value="VPS9"/>
    <property type="match status" value="1"/>
</dbReference>
<feature type="compositionally biased region" description="Polar residues" evidence="2">
    <location>
        <begin position="47"/>
        <end position="56"/>
    </location>
</feature>
<dbReference type="Proteomes" id="UP000658997">
    <property type="component" value="Unassembled WGS sequence"/>
</dbReference>
<organism evidence="4 6">
    <name type="scientific">Ustilago bromivora</name>
    <dbReference type="NCBI Taxonomy" id="307758"/>
    <lineage>
        <taxon>Eukaryota</taxon>
        <taxon>Fungi</taxon>
        <taxon>Dikarya</taxon>
        <taxon>Basidiomycota</taxon>
        <taxon>Ustilaginomycotina</taxon>
        <taxon>Ustilaginomycetes</taxon>
        <taxon>Ustilaginales</taxon>
        <taxon>Ustilaginaceae</taxon>
        <taxon>Ustilago</taxon>
    </lineage>
</organism>
<reference evidence="6" key="1">
    <citation type="submission" date="2016-04" db="EMBL/GenBank/DDBJ databases">
        <authorList>
            <person name="Guldener U."/>
            <person name="Guldener U."/>
        </authorList>
    </citation>
    <scope>NUCLEOTIDE SEQUENCE [LARGE SCALE GENOMIC DNA]</scope>
    <source>
        <strain evidence="6">UB2112</strain>
    </source>
</reference>
<feature type="compositionally biased region" description="Low complexity" evidence="2">
    <location>
        <begin position="964"/>
        <end position="974"/>
    </location>
</feature>
<dbReference type="EMBL" id="ULHB01000010">
    <property type="protein sequence ID" value="SYW75733.1"/>
    <property type="molecule type" value="Genomic_DNA"/>
</dbReference>
<dbReference type="PANTHER" id="PTHR24170:SF1">
    <property type="entry name" value="DOMAIN PROTEIN, PUTATIVE (AFU_ORTHOLOGUE AFUA_1G09870)-RELATED"/>
    <property type="match status" value="1"/>
</dbReference>
<feature type="region of interest" description="Disordered" evidence="2">
    <location>
        <begin position="1207"/>
        <end position="1241"/>
    </location>
</feature>
<feature type="region of interest" description="Disordered" evidence="2">
    <location>
        <begin position="342"/>
        <end position="366"/>
    </location>
</feature>
<dbReference type="GO" id="GO:0005886">
    <property type="term" value="C:plasma membrane"/>
    <property type="evidence" value="ECO:0007669"/>
    <property type="project" value="TreeGrafter"/>
</dbReference>
<dbReference type="PANTHER" id="PTHR24170">
    <property type="entry name" value="ANKYRIN REPEAT DOMAIN-CONTAINING PROTEIN 27"/>
    <property type="match status" value="1"/>
</dbReference>
<feature type="compositionally biased region" description="Polar residues" evidence="2">
    <location>
        <begin position="1308"/>
        <end position="1322"/>
    </location>
</feature>
<dbReference type="GO" id="GO:0005770">
    <property type="term" value="C:late endosome"/>
    <property type="evidence" value="ECO:0007669"/>
    <property type="project" value="TreeGrafter"/>
</dbReference>
<keyword evidence="7" id="KW-1185">Reference proteome</keyword>
<feature type="compositionally biased region" description="Polar residues" evidence="2">
    <location>
        <begin position="346"/>
        <end position="366"/>
    </location>
</feature>
<dbReference type="InterPro" id="IPR051248">
    <property type="entry name" value="UPF0507/Ank_repeat_27"/>
</dbReference>
<feature type="region of interest" description="Disordered" evidence="2">
    <location>
        <begin position="1028"/>
        <end position="1195"/>
    </location>
</feature>
<feature type="compositionally biased region" description="Polar residues" evidence="2">
    <location>
        <begin position="112"/>
        <end position="122"/>
    </location>
</feature>
<dbReference type="InterPro" id="IPR003123">
    <property type="entry name" value="VPS9"/>
</dbReference>
<feature type="region of interest" description="Disordered" evidence="2">
    <location>
        <begin position="1"/>
        <end position="56"/>
    </location>
</feature>
<dbReference type="GO" id="GO:0005085">
    <property type="term" value="F:guanyl-nucleotide exchange factor activity"/>
    <property type="evidence" value="ECO:0007669"/>
    <property type="project" value="TreeGrafter"/>
</dbReference>
<sequence length="1359" mass="145604">MASAFTKLFLPSHRKRSSNTSSARRQEASRSRFSTSSTFDLRHSIPEESTPSAEATIPSFQSTSTLTVQHLNDHVSAPISDATLRRRSLAIEAGRSSSKDFQRSFLPHSYSAQDVTSPLDSNTDAEDAYPTSSQSSPPPPIDDDDDIDSNQLFLQLSEDPCLANDWNIASLTVIPLARTLNDHHALHKEDLLDPHFIALHAFAPSKLYKHQFVSVRSLAQSSASTDKTADGYDWSHVTLTATIESDQKSVSITETVHAPSSTTDAGDTSVSTSIPSATTKRKVNIASEITIYRTQPKPVPAASSTESAFQVTSRPSQTKDGISTSTKVRVVSVELPIVHRRVPSAGASSSHGMPAEQSSRPSDTQEVESTASISDLILDHIPPKRLFAQDLVILAQPSASSPRLSDALSNAFDVLFSAAHQFTASFVYVKGFDSYNAHRIRRGIWFKAWKAFEERIGSEHVARLSVEAFHRIKSLLENVVMGLVHTKMYGPIQDQLLDADLVTDDVLNVYNASSVSLADFGVQNFAIKQRPSRLADAIAALSRGLRDDDGAGIDEALASGHIDILKSKLYASRTPSASEEQPGPSECIQTNLGLIQPSRAQGANDIADTDLHRRTPLQILQTLRAVIDEIGWAAERLHRSSIRGSSSQQERPLPLGTDDLLPILSFLFVRARPSRLCSMLYYARAFQLTDTATSPELQWALVTCDAVIAYLRTDPLRLCRRRSSSSILVEPLLRTGSQSRSASSSNNNDVLFARSMSPRSRQGSAAGSSLQATAVMAPSPSALDSSSTIEATPLQSPQSPYLPVDVGGDHLPTSGSNSYFQQRLGDVSAEHGAYASSESSPPLQAEGFKLPGLPASVSSRCNSRILQHRPTSVFSLSEDGDAISLGPDVSVEALDRRLSTSAAMTAAATQQSPSHRVSMRERSFSSSSSSTTHNDVQIRPQIVRTIKRSQAGSLYTSNRLERTSSNGSNASSSNVHVRVVGSPSLRAREAMSGRDSPLINASPPKTDRRRSFDSWTAFSLFSSTAPQSAANITQHPNVGVDSDTTSGTRFNQTGRSRSKADNATDASATSAGSTGTAGSSGWFSWGTDAISSTSRRNSVSTATTTSRAPSAFLSRVSSTTTTTTGPEDDVNCQPEGVETPIPPTKALHESTNSSRPSTADLSSLEWPSAPDTDVKKEESGAGMTSLPSTVRSKRRYRGRFLSTSATLAGSAEPLRPQIDRSSTSSADLARPGSKQRQSVGSLDALRATLDSSPAMSSGAFALKDSGGRREELEMPEMIPYGRDPLALFGNLEVPSPVAEQPGSRERTVPNTPTPFSSGMTSKGSVSLLDESIMVDAAQASTLVTTSKIEQSKSGAGTEG</sequence>
<dbReference type="GO" id="GO:0097422">
    <property type="term" value="C:tubular endosome"/>
    <property type="evidence" value="ECO:0007669"/>
    <property type="project" value="TreeGrafter"/>
</dbReference>
<feature type="region of interest" description="Disordered" evidence="2">
    <location>
        <begin position="954"/>
        <end position="1010"/>
    </location>
</feature>
<dbReference type="GO" id="GO:0030133">
    <property type="term" value="C:transport vesicle"/>
    <property type="evidence" value="ECO:0007669"/>
    <property type="project" value="TreeGrafter"/>
</dbReference>
<evidence type="ECO:0000313" key="5">
    <source>
        <dbReference type="EMBL" id="SYW75733.1"/>
    </source>
</evidence>
<reference evidence="5" key="3">
    <citation type="submission" date="2018-08" db="EMBL/GenBank/DDBJ databases">
        <authorList>
            <person name="Guldener U."/>
        </authorList>
    </citation>
    <scope>NUCLEOTIDE SEQUENCE</scope>
    <source>
        <strain evidence="5">UB2</strain>
    </source>
</reference>
<feature type="compositionally biased region" description="Polar residues" evidence="2">
    <location>
        <begin position="1149"/>
        <end position="1161"/>
    </location>
</feature>
<feature type="region of interest" description="Disordered" evidence="2">
    <location>
        <begin position="906"/>
        <end position="935"/>
    </location>
</feature>
<reference evidence="4" key="2">
    <citation type="submission" date="2016-04" db="EMBL/GenBank/DDBJ databases">
        <authorList>
            <person name="Evans L.H."/>
            <person name="Alamgir A."/>
            <person name="Owens N."/>
            <person name="Weber N.D."/>
            <person name="Virtaneva K."/>
            <person name="Barbian K."/>
            <person name="Babar A."/>
            <person name="Rosenke K."/>
        </authorList>
    </citation>
    <scope>NUCLEOTIDE SEQUENCE</scope>
    <source>
        <strain evidence="4">UB2112</strain>
    </source>
</reference>
<proteinExistence type="inferred from homology"/>
<name>A0A1K0GAF6_9BASI</name>
<feature type="compositionally biased region" description="Low complexity" evidence="2">
    <location>
        <begin position="1063"/>
        <end position="1111"/>
    </location>
</feature>
<evidence type="ECO:0000259" key="3">
    <source>
        <dbReference type="PROSITE" id="PS51205"/>
    </source>
</evidence>
<dbReference type="InterPro" id="IPR037191">
    <property type="entry name" value="VPS9_dom_sf"/>
</dbReference>
<feature type="compositionally biased region" description="Polar residues" evidence="2">
    <location>
        <begin position="757"/>
        <end position="772"/>
    </location>
</feature>
<gene>
    <name evidence="5" type="ORF">UBRO2_00888</name>
    <name evidence="4" type="ORF">UBRO_05923</name>
</gene>
<dbReference type="Gene3D" id="1.20.1050.80">
    <property type="entry name" value="VPS9 domain"/>
    <property type="match status" value="1"/>
</dbReference>
<dbReference type="EMBL" id="LT558131">
    <property type="protein sequence ID" value="SAM84886.1"/>
    <property type="molecule type" value="Genomic_DNA"/>
</dbReference>
<feature type="region of interest" description="Disordered" evidence="2">
    <location>
        <begin position="1294"/>
        <end position="1322"/>
    </location>
</feature>